<evidence type="ECO:0000256" key="2">
    <source>
        <dbReference type="ARBA" id="ARBA00004881"/>
    </source>
</evidence>
<evidence type="ECO:0000256" key="3">
    <source>
        <dbReference type="ARBA" id="ARBA00007737"/>
    </source>
</evidence>
<keyword evidence="5" id="KW-0808">Transferase</keyword>
<evidence type="ECO:0000256" key="1">
    <source>
        <dbReference type="ARBA" id="ARBA00004606"/>
    </source>
</evidence>
<keyword evidence="4" id="KW-0328">Glycosyltransferase</keyword>
<keyword evidence="9" id="KW-0472">Membrane</keyword>
<proteinExistence type="inferred from homology"/>
<dbReference type="GO" id="GO:0006004">
    <property type="term" value="P:fucose metabolic process"/>
    <property type="evidence" value="ECO:0007669"/>
    <property type="project" value="UniProtKB-KW"/>
</dbReference>
<evidence type="ECO:0000313" key="14">
    <source>
        <dbReference type="EMBL" id="CAH8355929.1"/>
    </source>
</evidence>
<comment type="subcellular location">
    <subcellularLocation>
        <location evidence="1">Membrane</location>
        <topology evidence="1">Single-pass type II membrane protein</topology>
    </subcellularLocation>
</comment>
<evidence type="ECO:0000256" key="6">
    <source>
        <dbReference type="ARBA" id="ARBA00022692"/>
    </source>
</evidence>
<keyword evidence="10" id="KW-0325">Glycoprotein</keyword>
<comment type="caution">
    <text evidence="14">The sequence shown here is derived from an EMBL/GenBank/DDBJ whole genome shotgun (WGS) entry which is preliminary data.</text>
</comment>
<keyword evidence="6" id="KW-0812">Transmembrane</keyword>
<keyword evidence="7" id="KW-0735">Signal-anchor</keyword>
<evidence type="ECO:0000256" key="9">
    <source>
        <dbReference type="ARBA" id="ARBA00023136"/>
    </source>
</evidence>
<dbReference type="PANTHER" id="PTHR31741:SF2">
    <property type="entry name" value="O-FUCOSYLTRANSFERASE 13"/>
    <property type="match status" value="1"/>
</dbReference>
<evidence type="ECO:0000256" key="13">
    <source>
        <dbReference type="ARBA" id="ARBA00030350"/>
    </source>
</evidence>
<evidence type="ECO:0000256" key="8">
    <source>
        <dbReference type="ARBA" id="ARBA00022989"/>
    </source>
</evidence>
<dbReference type="GO" id="GO:0016757">
    <property type="term" value="F:glycosyltransferase activity"/>
    <property type="evidence" value="ECO:0007669"/>
    <property type="project" value="UniProtKB-KW"/>
</dbReference>
<organism evidence="14 15">
    <name type="scientific">Eruca vesicaria subsp. sativa</name>
    <name type="common">Garden rocket</name>
    <name type="synonym">Eruca sativa</name>
    <dbReference type="NCBI Taxonomy" id="29727"/>
    <lineage>
        <taxon>Eukaryota</taxon>
        <taxon>Viridiplantae</taxon>
        <taxon>Streptophyta</taxon>
        <taxon>Embryophyta</taxon>
        <taxon>Tracheophyta</taxon>
        <taxon>Spermatophyta</taxon>
        <taxon>Magnoliopsida</taxon>
        <taxon>eudicotyledons</taxon>
        <taxon>Gunneridae</taxon>
        <taxon>Pentapetalae</taxon>
        <taxon>rosids</taxon>
        <taxon>malvids</taxon>
        <taxon>Brassicales</taxon>
        <taxon>Brassicaceae</taxon>
        <taxon>Brassiceae</taxon>
        <taxon>Eruca</taxon>
    </lineage>
</organism>
<keyword evidence="12" id="KW-0119">Carbohydrate metabolism</keyword>
<dbReference type="Pfam" id="PF10250">
    <property type="entry name" value="O-FucT"/>
    <property type="match status" value="1"/>
</dbReference>
<evidence type="ECO:0000313" key="15">
    <source>
        <dbReference type="Proteomes" id="UP001642260"/>
    </source>
</evidence>
<evidence type="ECO:0000256" key="5">
    <source>
        <dbReference type="ARBA" id="ARBA00022679"/>
    </source>
</evidence>
<dbReference type="PANTHER" id="PTHR31741">
    <property type="entry name" value="OS02G0726500 PROTEIN-RELATED"/>
    <property type="match status" value="1"/>
</dbReference>
<evidence type="ECO:0000256" key="4">
    <source>
        <dbReference type="ARBA" id="ARBA00022676"/>
    </source>
</evidence>
<reference evidence="14 15" key="1">
    <citation type="submission" date="2022-03" db="EMBL/GenBank/DDBJ databases">
        <authorList>
            <person name="Macdonald S."/>
            <person name="Ahmed S."/>
            <person name="Newling K."/>
        </authorList>
    </citation>
    <scope>NUCLEOTIDE SEQUENCE [LARGE SCALE GENOMIC DNA]</scope>
</reference>
<evidence type="ECO:0000256" key="11">
    <source>
        <dbReference type="ARBA" id="ARBA00023253"/>
    </source>
</evidence>
<gene>
    <name evidence="14" type="ORF">ERUC_LOCUS21684</name>
</gene>
<evidence type="ECO:0000256" key="12">
    <source>
        <dbReference type="ARBA" id="ARBA00023277"/>
    </source>
</evidence>
<name>A0ABC8KG82_ERUVS</name>
<keyword evidence="15" id="KW-1185">Reference proteome</keyword>
<comment type="similarity">
    <text evidence="3">Belongs to the glycosyltransferase GT106 family.</text>
</comment>
<accession>A0ABC8KG82</accession>
<keyword evidence="8" id="KW-1133">Transmembrane helix</keyword>
<evidence type="ECO:0000256" key="7">
    <source>
        <dbReference type="ARBA" id="ARBA00022968"/>
    </source>
</evidence>
<dbReference type="GO" id="GO:0016020">
    <property type="term" value="C:membrane"/>
    <property type="evidence" value="ECO:0007669"/>
    <property type="project" value="UniProtKB-SubCell"/>
</dbReference>
<dbReference type="EMBL" id="CAKOAT010213821">
    <property type="protein sequence ID" value="CAH8355929.1"/>
    <property type="molecule type" value="Genomic_DNA"/>
</dbReference>
<comment type="pathway">
    <text evidence="2">Glycan metabolism.</text>
</comment>
<keyword evidence="11" id="KW-0294">Fucose metabolism</keyword>
<sequence length="119" mass="13641">MSQQRDSTQKPRSVKLVTPLYASLAPWRRRPSSFSMPYQNFFLSLHLRFEPDMVTYSRCEYPNLSASFVAAIKAAGGDKKPWIGEIAQSWRKRGKCPLTPNETVLMLQSLRIPTSTNIY</sequence>
<dbReference type="AlphaFoldDB" id="A0ABC8KG82"/>
<dbReference type="InterPro" id="IPR019378">
    <property type="entry name" value="GDP-Fuc_O-FucTrfase"/>
</dbReference>
<protein>
    <recommendedName>
        <fullName evidence="13">O-fucosyltransferase family protein</fullName>
    </recommendedName>
</protein>
<dbReference type="Proteomes" id="UP001642260">
    <property type="component" value="Unassembled WGS sequence"/>
</dbReference>
<evidence type="ECO:0000256" key="10">
    <source>
        <dbReference type="ARBA" id="ARBA00023180"/>
    </source>
</evidence>